<evidence type="ECO:0000256" key="1">
    <source>
        <dbReference type="SAM" id="Phobius"/>
    </source>
</evidence>
<proteinExistence type="predicted"/>
<keyword evidence="1" id="KW-1133">Transmembrane helix</keyword>
<keyword evidence="1" id="KW-0812">Transmembrane</keyword>
<keyword evidence="3" id="KW-1185">Reference proteome</keyword>
<feature type="transmembrane region" description="Helical" evidence="1">
    <location>
        <begin position="21"/>
        <end position="42"/>
    </location>
</feature>
<reference evidence="2" key="1">
    <citation type="submission" date="2020-10" db="EMBL/GenBank/DDBJ databases">
        <title>Unveiling of a novel bifunctional photoreceptor, Dualchrome1, isolated from a cosmopolitan green alga.</title>
        <authorList>
            <person name="Suzuki S."/>
            <person name="Kawachi M."/>
        </authorList>
    </citation>
    <scope>NUCLEOTIDE SEQUENCE</scope>
    <source>
        <strain evidence="2">NIES 2893</strain>
    </source>
</reference>
<name>A0A830HVG6_9CHLO</name>
<dbReference type="AlphaFoldDB" id="A0A830HVG6"/>
<feature type="transmembrane region" description="Helical" evidence="1">
    <location>
        <begin position="62"/>
        <end position="82"/>
    </location>
</feature>
<sequence>MLASGAGNSVGGLTARQALNVLVLRAVTSAAVGLLCSLAPFWLIAHQQDDGVAASATGSPPVAMVVLGVALVADALVAVASFNAHREHLGAPYADFDLDARDKVRRLTHADGMRAVGYVCALGILHACTCGIFGAALRVQLTGVGRTVLGTVLFPVTGAHAYAWFSERRGAWIKPD</sequence>
<gene>
    <name evidence="2" type="ORF">PPROV_000945600</name>
</gene>
<protein>
    <submittedName>
        <fullName evidence="2">Uncharacterized protein</fullName>
    </submittedName>
</protein>
<evidence type="ECO:0000313" key="3">
    <source>
        <dbReference type="Proteomes" id="UP000660262"/>
    </source>
</evidence>
<accession>A0A830HVG6</accession>
<feature type="transmembrane region" description="Helical" evidence="1">
    <location>
        <begin position="115"/>
        <end position="137"/>
    </location>
</feature>
<evidence type="ECO:0000313" key="2">
    <source>
        <dbReference type="EMBL" id="GHP10725.1"/>
    </source>
</evidence>
<dbReference type="Proteomes" id="UP000660262">
    <property type="component" value="Unassembled WGS sequence"/>
</dbReference>
<comment type="caution">
    <text evidence="2">The sequence shown here is derived from an EMBL/GenBank/DDBJ whole genome shotgun (WGS) entry which is preliminary data.</text>
</comment>
<dbReference type="EMBL" id="BNJQ01000031">
    <property type="protein sequence ID" value="GHP10725.1"/>
    <property type="molecule type" value="Genomic_DNA"/>
</dbReference>
<organism evidence="2 3">
    <name type="scientific">Pycnococcus provasolii</name>
    <dbReference type="NCBI Taxonomy" id="41880"/>
    <lineage>
        <taxon>Eukaryota</taxon>
        <taxon>Viridiplantae</taxon>
        <taxon>Chlorophyta</taxon>
        <taxon>Pseudoscourfieldiophyceae</taxon>
        <taxon>Pseudoscourfieldiales</taxon>
        <taxon>Pycnococcaceae</taxon>
        <taxon>Pycnococcus</taxon>
    </lineage>
</organism>
<feature type="transmembrane region" description="Helical" evidence="1">
    <location>
        <begin position="143"/>
        <end position="165"/>
    </location>
</feature>
<keyword evidence="1" id="KW-0472">Membrane</keyword>